<dbReference type="AlphaFoldDB" id="A0A1M6M7J3"/>
<feature type="transmembrane region" description="Helical" evidence="2">
    <location>
        <begin position="216"/>
        <end position="235"/>
    </location>
</feature>
<proteinExistence type="predicted"/>
<feature type="compositionally biased region" description="Pro residues" evidence="1">
    <location>
        <begin position="105"/>
        <end position="119"/>
    </location>
</feature>
<dbReference type="OrthoDB" id="3734606at2"/>
<reference evidence="4" key="1">
    <citation type="submission" date="2016-11" db="EMBL/GenBank/DDBJ databases">
        <authorList>
            <person name="Varghese N."/>
            <person name="Submissions S."/>
        </authorList>
    </citation>
    <scope>NUCLEOTIDE SEQUENCE [LARGE SCALE GENOMIC DNA]</scope>
    <source>
        <strain evidence="4">DSM 12906</strain>
    </source>
</reference>
<accession>A0A1M6M7J3</accession>
<evidence type="ECO:0000256" key="2">
    <source>
        <dbReference type="SAM" id="Phobius"/>
    </source>
</evidence>
<dbReference type="EMBL" id="FQZG01000082">
    <property type="protein sequence ID" value="SHJ79432.1"/>
    <property type="molecule type" value="Genomic_DNA"/>
</dbReference>
<organism evidence="3 4">
    <name type="scientific">Tessaracoccus bendigoensis DSM 12906</name>
    <dbReference type="NCBI Taxonomy" id="1123357"/>
    <lineage>
        <taxon>Bacteria</taxon>
        <taxon>Bacillati</taxon>
        <taxon>Actinomycetota</taxon>
        <taxon>Actinomycetes</taxon>
        <taxon>Propionibacteriales</taxon>
        <taxon>Propionibacteriaceae</taxon>
        <taxon>Tessaracoccus</taxon>
    </lineage>
</organism>
<feature type="compositionally biased region" description="Polar residues" evidence="1">
    <location>
        <begin position="125"/>
        <end position="140"/>
    </location>
</feature>
<feature type="region of interest" description="Disordered" evidence="1">
    <location>
        <begin position="1"/>
        <end position="54"/>
    </location>
</feature>
<keyword evidence="2" id="KW-1133">Transmembrane helix</keyword>
<feature type="compositionally biased region" description="Polar residues" evidence="1">
    <location>
        <begin position="163"/>
        <end position="172"/>
    </location>
</feature>
<feature type="region of interest" description="Disordered" evidence="1">
    <location>
        <begin position="98"/>
        <end position="172"/>
    </location>
</feature>
<evidence type="ECO:0000313" key="3">
    <source>
        <dbReference type="EMBL" id="SHJ79432.1"/>
    </source>
</evidence>
<keyword evidence="2" id="KW-0812">Transmembrane</keyword>
<feature type="compositionally biased region" description="Basic and acidic residues" evidence="1">
    <location>
        <begin position="45"/>
        <end position="54"/>
    </location>
</feature>
<dbReference type="STRING" id="1123357.SAMN02745244_03277"/>
<evidence type="ECO:0000313" key="4">
    <source>
        <dbReference type="Proteomes" id="UP000184512"/>
    </source>
</evidence>
<feature type="transmembrane region" description="Helical" evidence="2">
    <location>
        <begin position="181"/>
        <end position="209"/>
    </location>
</feature>
<keyword evidence="2" id="KW-0472">Membrane</keyword>
<sequence>MASWKDGAAYASTERPDGFAAPVADPLPVAEPHAAVTPGAGPHPADFRAEEQRPLTDLGDVAVAARDPREEFTVASLSMTASEPTGGHRDPREAFSLSTASIGAPGPPPPVGDPLPLAPPRTSGRDQPSSTPTAIPQETRSWAPPGQVPQVGTSRQWAPPTGTPQGQRPAQPNDPTRLLCWVAAGLSLFGVLLPGAAPLLLIVAGAIGLRTVGRTSSLGVTALIVGIAAVVFQLLNGSLGQGGMLTMLFSISACVWFIVGALRR</sequence>
<protein>
    <submittedName>
        <fullName evidence="3">Uncharacterized protein</fullName>
    </submittedName>
</protein>
<dbReference type="Proteomes" id="UP000184512">
    <property type="component" value="Unassembled WGS sequence"/>
</dbReference>
<keyword evidence="4" id="KW-1185">Reference proteome</keyword>
<evidence type="ECO:0000256" key="1">
    <source>
        <dbReference type="SAM" id="MobiDB-lite"/>
    </source>
</evidence>
<dbReference type="RefSeq" id="WP_073190366.1">
    <property type="nucleotide sequence ID" value="NZ_FQZG01000082.1"/>
</dbReference>
<gene>
    <name evidence="3" type="ORF">SAMN02745244_03277</name>
</gene>
<name>A0A1M6M7J3_9ACTN</name>
<feature type="transmembrane region" description="Helical" evidence="2">
    <location>
        <begin position="241"/>
        <end position="262"/>
    </location>
</feature>